<reference evidence="10 11" key="1">
    <citation type="submission" date="2020-11" db="EMBL/GenBank/DDBJ databases">
        <title>Winogradskyella marina sp. nov., isolated from marine sediment.</title>
        <authorList>
            <person name="Bo J."/>
            <person name="Wang S."/>
            <person name="Song X."/>
            <person name="Du Z."/>
        </authorList>
    </citation>
    <scope>NUCLEOTIDE SEQUENCE [LARGE SCALE GENOMIC DNA]</scope>
    <source>
        <strain evidence="10 11">F6397</strain>
    </source>
</reference>
<evidence type="ECO:0000259" key="9">
    <source>
        <dbReference type="Pfam" id="PF16757"/>
    </source>
</evidence>
<dbReference type="EC" id="3.2.1.51" evidence="3"/>
<dbReference type="RefSeq" id="WP_195870010.1">
    <property type="nucleotide sequence ID" value="NZ_JADOET010000001.1"/>
</dbReference>
<name>A0ABS0EE68_9FLAO</name>
<dbReference type="SUPFAM" id="SSF51445">
    <property type="entry name" value="(Trans)glycosidases"/>
    <property type="match status" value="1"/>
</dbReference>
<dbReference type="Pfam" id="PF01120">
    <property type="entry name" value="Alpha_L_fucos"/>
    <property type="match status" value="1"/>
</dbReference>
<dbReference type="InterPro" id="IPR017853">
    <property type="entry name" value="GH"/>
</dbReference>
<dbReference type="Pfam" id="PF16757">
    <property type="entry name" value="Fucosidase_C"/>
    <property type="match status" value="1"/>
</dbReference>
<keyword evidence="5" id="KW-0378">Hydrolase</keyword>
<dbReference type="PANTHER" id="PTHR10030">
    <property type="entry name" value="ALPHA-L-FUCOSIDASE"/>
    <property type="match status" value="1"/>
</dbReference>
<dbReference type="InterPro" id="IPR000933">
    <property type="entry name" value="Glyco_hydro_29"/>
</dbReference>
<gene>
    <name evidence="10" type="ORF">ITJ86_02445</name>
</gene>
<comment type="caution">
    <text evidence="10">The sequence shown here is derived from an EMBL/GenBank/DDBJ whole genome shotgun (WGS) entry which is preliminary data.</text>
</comment>
<evidence type="ECO:0000256" key="4">
    <source>
        <dbReference type="ARBA" id="ARBA00022729"/>
    </source>
</evidence>
<evidence type="ECO:0000256" key="7">
    <source>
        <dbReference type="SAM" id="SignalP"/>
    </source>
</evidence>
<dbReference type="PANTHER" id="PTHR10030:SF37">
    <property type="entry name" value="ALPHA-L-FUCOSIDASE-RELATED"/>
    <property type="match status" value="1"/>
</dbReference>
<feature type="domain" description="Alpha-L-fucosidase C-terminal" evidence="9">
    <location>
        <begin position="537"/>
        <end position="612"/>
    </location>
</feature>
<evidence type="ECO:0000313" key="10">
    <source>
        <dbReference type="EMBL" id="MBF8148738.1"/>
    </source>
</evidence>
<evidence type="ECO:0000259" key="8">
    <source>
        <dbReference type="Pfam" id="PF01120"/>
    </source>
</evidence>
<evidence type="ECO:0000256" key="1">
    <source>
        <dbReference type="ARBA" id="ARBA00004071"/>
    </source>
</evidence>
<dbReference type="InterPro" id="IPR016286">
    <property type="entry name" value="FUC_metazoa-typ"/>
</dbReference>
<sequence length="622" mass="70643">MKRLKINTILICSLVLTLIAQYSCTTKEKANTSQNPEFDQTNNWIVLDKTDATKEGTTFTWVFEVKNPSDYVFQVVTKDGSFTDTDTATVKIEEQAFEESLSKNYVINENEIVSEFKNIIPLKNTEKQTLSITTEADFKSLRFIPHFKKQIGSGKYHQEWLAMHQSDEKQEALKHFKEAKFGMFIHWGLYSQAGGIWKGTKINNAPHPGPKVAEWLMYAFQIPRTEYKELAKTFNPDKSFAQNVVKLAKDVGMKYIVITSKHHDGFALFDSKSSDFNMVDATPYKADIIKELYNACLAEGIDFGVYYSHGNDWMDGTDGNYANVKKVNDSLGIYTHPNGKNLWDPSDNTHEEYLQNKAYSQIKELLTMLPELRLIWFDGTGFTTEAQAFQFYKLVYDINPNVLVNRRVGYAFGDYLDAGDNKIPSANETLEKYWETCGTTNNSWGYKSYDNDWKSPKELLYYFVDILSKGGNYLLNIGPDGKGHVPETSAQNLRAMGKWIHQNAEAVYGTTRWNTPNEGQEETLLDGTGHRASKGFQREFTSKDFWFTTKGNKVYAISLTNTDGDILIKSLRKGKGDIEKVKLLGSDKTLSYTQNKNGLQTTVTGVPKDALGFVIEVTLKNN</sequence>
<dbReference type="InterPro" id="IPR013780">
    <property type="entry name" value="Glyco_hydro_b"/>
</dbReference>
<proteinExistence type="inferred from homology"/>
<dbReference type="EMBL" id="JADOET010000001">
    <property type="protein sequence ID" value="MBF8148738.1"/>
    <property type="molecule type" value="Genomic_DNA"/>
</dbReference>
<evidence type="ECO:0000313" key="11">
    <source>
        <dbReference type="Proteomes" id="UP000611215"/>
    </source>
</evidence>
<dbReference type="Proteomes" id="UP000611215">
    <property type="component" value="Unassembled WGS sequence"/>
</dbReference>
<protein>
    <recommendedName>
        <fullName evidence="3">alpha-L-fucosidase</fullName>
        <ecNumber evidence="3">3.2.1.51</ecNumber>
    </recommendedName>
</protein>
<feature type="domain" description="Glycoside hydrolase family 29 N-terminal" evidence="8">
    <location>
        <begin position="158"/>
        <end position="505"/>
    </location>
</feature>
<comment type="function">
    <text evidence="1">Alpha-L-fucosidase is responsible for hydrolyzing the alpha-1,6-linked fucose joined to the reducing-end N-acetylglucosamine of the carbohydrate moieties of glycoproteins.</text>
</comment>
<organism evidence="10 11">
    <name type="scientific">Winogradskyella marina</name>
    <dbReference type="NCBI Taxonomy" id="2785530"/>
    <lineage>
        <taxon>Bacteria</taxon>
        <taxon>Pseudomonadati</taxon>
        <taxon>Bacteroidota</taxon>
        <taxon>Flavobacteriia</taxon>
        <taxon>Flavobacteriales</taxon>
        <taxon>Flavobacteriaceae</taxon>
        <taxon>Winogradskyella</taxon>
    </lineage>
</organism>
<accession>A0ABS0EE68</accession>
<dbReference type="InterPro" id="IPR031919">
    <property type="entry name" value="Fucosidase_C"/>
</dbReference>
<dbReference type="InterPro" id="IPR057739">
    <property type="entry name" value="Glyco_hydro_29_N"/>
</dbReference>
<keyword evidence="4 7" id="KW-0732">Signal</keyword>
<evidence type="ECO:0000256" key="3">
    <source>
        <dbReference type="ARBA" id="ARBA00012662"/>
    </source>
</evidence>
<keyword evidence="6" id="KW-0326">Glycosidase</keyword>
<evidence type="ECO:0000256" key="2">
    <source>
        <dbReference type="ARBA" id="ARBA00007951"/>
    </source>
</evidence>
<feature type="signal peptide" evidence="7">
    <location>
        <begin position="1"/>
        <end position="22"/>
    </location>
</feature>
<dbReference type="Gene3D" id="2.60.40.1180">
    <property type="entry name" value="Golgi alpha-mannosidase II"/>
    <property type="match status" value="1"/>
</dbReference>
<comment type="similarity">
    <text evidence="2">Belongs to the glycosyl hydrolase 29 family.</text>
</comment>
<evidence type="ECO:0000256" key="5">
    <source>
        <dbReference type="ARBA" id="ARBA00022801"/>
    </source>
</evidence>
<dbReference type="SMART" id="SM00812">
    <property type="entry name" value="Alpha_L_fucos"/>
    <property type="match status" value="1"/>
</dbReference>
<evidence type="ECO:0000256" key="6">
    <source>
        <dbReference type="ARBA" id="ARBA00023295"/>
    </source>
</evidence>
<keyword evidence="11" id="KW-1185">Reference proteome</keyword>
<dbReference type="PRINTS" id="PR00741">
    <property type="entry name" value="GLHYDRLASE29"/>
</dbReference>
<feature type="chain" id="PRO_5046345057" description="alpha-L-fucosidase" evidence="7">
    <location>
        <begin position="23"/>
        <end position="622"/>
    </location>
</feature>
<dbReference type="Gene3D" id="3.20.20.80">
    <property type="entry name" value="Glycosidases"/>
    <property type="match status" value="1"/>
</dbReference>